<evidence type="ECO:0000313" key="2">
    <source>
        <dbReference type="EMBL" id="GFT63186.1"/>
    </source>
</evidence>
<feature type="transmembrane region" description="Helical" evidence="1">
    <location>
        <begin position="52"/>
        <end position="73"/>
    </location>
</feature>
<proteinExistence type="predicted"/>
<evidence type="ECO:0000313" key="3">
    <source>
        <dbReference type="Proteomes" id="UP000887013"/>
    </source>
</evidence>
<dbReference type="Proteomes" id="UP000887013">
    <property type="component" value="Unassembled WGS sequence"/>
</dbReference>
<comment type="caution">
    <text evidence="2">The sequence shown here is derived from an EMBL/GenBank/DDBJ whole genome shotgun (WGS) entry which is preliminary data.</text>
</comment>
<evidence type="ECO:0000256" key="1">
    <source>
        <dbReference type="SAM" id="Phobius"/>
    </source>
</evidence>
<dbReference type="EMBL" id="BMAW01019401">
    <property type="protein sequence ID" value="GFT63186.1"/>
    <property type="molecule type" value="Genomic_DNA"/>
</dbReference>
<gene>
    <name evidence="2" type="ORF">NPIL_434611</name>
</gene>
<organism evidence="2 3">
    <name type="scientific">Nephila pilipes</name>
    <name type="common">Giant wood spider</name>
    <name type="synonym">Nephila maculata</name>
    <dbReference type="NCBI Taxonomy" id="299642"/>
    <lineage>
        <taxon>Eukaryota</taxon>
        <taxon>Metazoa</taxon>
        <taxon>Ecdysozoa</taxon>
        <taxon>Arthropoda</taxon>
        <taxon>Chelicerata</taxon>
        <taxon>Arachnida</taxon>
        <taxon>Araneae</taxon>
        <taxon>Araneomorphae</taxon>
        <taxon>Entelegynae</taxon>
        <taxon>Araneoidea</taxon>
        <taxon>Nephilidae</taxon>
        <taxon>Nephila</taxon>
    </lineage>
</organism>
<protein>
    <submittedName>
        <fullName evidence="2">Uncharacterized protein</fullName>
    </submittedName>
</protein>
<accession>A0A8X6PGH4</accession>
<reference evidence="2" key="1">
    <citation type="submission" date="2020-08" db="EMBL/GenBank/DDBJ databases">
        <title>Multicomponent nature underlies the extraordinary mechanical properties of spider dragline silk.</title>
        <authorList>
            <person name="Kono N."/>
            <person name="Nakamura H."/>
            <person name="Mori M."/>
            <person name="Yoshida Y."/>
            <person name="Ohtoshi R."/>
            <person name="Malay A.D."/>
            <person name="Moran D.A.P."/>
            <person name="Tomita M."/>
            <person name="Numata K."/>
            <person name="Arakawa K."/>
        </authorList>
    </citation>
    <scope>NUCLEOTIDE SEQUENCE</scope>
</reference>
<dbReference type="AlphaFoldDB" id="A0A8X6PGH4"/>
<sequence>MAGSHIVHTEPTIGRIVAEMIPIPYPEDINWGFQVLQTSPVEKIMMEEKESISVFFTSVMCWVLPSFRFTFLFSDLSHFLTKQNDGALERIFKGNL</sequence>
<keyword evidence="1" id="KW-1133">Transmembrane helix</keyword>
<keyword evidence="1" id="KW-0472">Membrane</keyword>
<keyword evidence="3" id="KW-1185">Reference proteome</keyword>
<keyword evidence="1" id="KW-0812">Transmembrane</keyword>
<name>A0A8X6PGH4_NEPPI</name>